<name>A0A6A6J085_9PLEO</name>
<dbReference type="PANTHER" id="PTHR43283:SF17">
    <property type="entry name" value="(LOVD), PUTATIVE (AFU_ORTHOLOGUE AFUA_5G00920)-RELATED"/>
    <property type="match status" value="1"/>
</dbReference>
<dbReference type="Proteomes" id="UP000800094">
    <property type="component" value="Unassembled WGS sequence"/>
</dbReference>
<reference evidence="4" key="1">
    <citation type="journal article" date="2020" name="Stud. Mycol.">
        <title>101 Dothideomycetes genomes: a test case for predicting lifestyles and emergence of pathogens.</title>
        <authorList>
            <person name="Haridas S."/>
            <person name="Albert R."/>
            <person name="Binder M."/>
            <person name="Bloem J."/>
            <person name="Labutti K."/>
            <person name="Salamov A."/>
            <person name="Andreopoulos B."/>
            <person name="Baker S."/>
            <person name="Barry K."/>
            <person name="Bills G."/>
            <person name="Bluhm B."/>
            <person name="Cannon C."/>
            <person name="Castanera R."/>
            <person name="Culley D."/>
            <person name="Daum C."/>
            <person name="Ezra D."/>
            <person name="Gonzalez J."/>
            <person name="Henrissat B."/>
            <person name="Kuo A."/>
            <person name="Liang C."/>
            <person name="Lipzen A."/>
            <person name="Lutzoni F."/>
            <person name="Magnuson J."/>
            <person name="Mondo S."/>
            <person name="Nolan M."/>
            <person name="Ohm R."/>
            <person name="Pangilinan J."/>
            <person name="Park H.-J."/>
            <person name="Ramirez L."/>
            <person name="Alfaro M."/>
            <person name="Sun H."/>
            <person name="Tritt A."/>
            <person name="Yoshinaga Y."/>
            <person name="Zwiers L.-H."/>
            <person name="Turgeon B."/>
            <person name="Goodwin S."/>
            <person name="Spatafora J."/>
            <person name="Crous P."/>
            <person name="Grigoriev I."/>
        </authorList>
    </citation>
    <scope>NUCLEOTIDE SEQUENCE</scope>
    <source>
        <strain evidence="4">CBS 122368</strain>
    </source>
</reference>
<dbReference type="InterPro" id="IPR012338">
    <property type="entry name" value="Beta-lactam/transpept-like"/>
</dbReference>
<evidence type="ECO:0000256" key="1">
    <source>
        <dbReference type="ARBA" id="ARBA00009009"/>
    </source>
</evidence>
<dbReference type="GeneID" id="54584671"/>
<dbReference type="EMBL" id="ML987189">
    <property type="protein sequence ID" value="KAF2256036.1"/>
    <property type="molecule type" value="Genomic_DNA"/>
</dbReference>
<evidence type="ECO:0000313" key="5">
    <source>
        <dbReference type="Proteomes" id="UP000800094"/>
    </source>
</evidence>
<organism evidence="4 5">
    <name type="scientific">Trematosphaeria pertusa</name>
    <dbReference type="NCBI Taxonomy" id="390896"/>
    <lineage>
        <taxon>Eukaryota</taxon>
        <taxon>Fungi</taxon>
        <taxon>Dikarya</taxon>
        <taxon>Ascomycota</taxon>
        <taxon>Pezizomycotina</taxon>
        <taxon>Dothideomycetes</taxon>
        <taxon>Pleosporomycetidae</taxon>
        <taxon>Pleosporales</taxon>
        <taxon>Massarineae</taxon>
        <taxon>Trematosphaeriaceae</taxon>
        <taxon>Trematosphaeria</taxon>
    </lineage>
</organism>
<evidence type="ECO:0000256" key="2">
    <source>
        <dbReference type="ARBA" id="ARBA00022801"/>
    </source>
</evidence>
<protein>
    <submittedName>
        <fullName evidence="4">Beta-lactamase/transpeptidase-like protein</fullName>
    </submittedName>
</protein>
<dbReference type="OrthoDB" id="428260at2759"/>
<dbReference type="InterPro" id="IPR050789">
    <property type="entry name" value="Diverse_Enzym_Activities"/>
</dbReference>
<accession>A0A6A6J085</accession>
<keyword evidence="5" id="KW-1185">Reference proteome</keyword>
<dbReference type="InterPro" id="IPR001466">
    <property type="entry name" value="Beta-lactam-related"/>
</dbReference>
<evidence type="ECO:0000259" key="3">
    <source>
        <dbReference type="Pfam" id="PF00144"/>
    </source>
</evidence>
<dbReference type="AlphaFoldDB" id="A0A6A6J085"/>
<dbReference type="PANTHER" id="PTHR43283">
    <property type="entry name" value="BETA-LACTAMASE-RELATED"/>
    <property type="match status" value="1"/>
</dbReference>
<proteinExistence type="inferred from homology"/>
<dbReference type="Pfam" id="PF00144">
    <property type="entry name" value="Beta-lactamase"/>
    <property type="match status" value="1"/>
</dbReference>
<gene>
    <name evidence="4" type="ORF">BU26DRAFT_536370</name>
</gene>
<dbReference type="RefSeq" id="XP_033691040.1">
    <property type="nucleotide sequence ID" value="XM_033831341.1"/>
</dbReference>
<dbReference type="SUPFAM" id="SSF56601">
    <property type="entry name" value="beta-lactamase/transpeptidase-like"/>
    <property type="match status" value="1"/>
</dbReference>
<sequence length="400" mass="44368">MDFEKVYEKALEDKTLPGYALLAGDKNGKILYSGAKGVQSLRSDSSRPFQLDTICAIASMTKLMTSVAALQCVEAGLLDLDKSVSDVFPEMGKYGIITGFDDEKNEATTVPNHTPITLRMLLSHTNGHEYDWFNPLLMKWRASRGEEPWVGPTVEQKSTLPLIFEPGTSFRYGAGSDWAGKLVEKVTGKTLDAYMSEKIWEPLGIKDITFYPKKRPDMEDRMATISTLNEQGEGPAADAPDFDILFGGTDCLGGGGAFASSKDYFTFLQAVLRRDSMLLDDASWTELFKPQLNEQCKKAFNEYITSSPLHKQYLGMCIPTDIEKTWSFAGMICEKGQEGRMSDRTIFWGGVPSMAWYLDFGAGLCGVAACQIIPPMSPSIMALHEQFQRGIYQSFGPKKK</sequence>
<dbReference type="Gene3D" id="3.40.710.10">
    <property type="entry name" value="DD-peptidase/beta-lactamase superfamily"/>
    <property type="match status" value="1"/>
</dbReference>
<feature type="domain" description="Beta-lactamase-related" evidence="3">
    <location>
        <begin position="4"/>
        <end position="280"/>
    </location>
</feature>
<comment type="similarity">
    <text evidence="1">Belongs to the class-A beta-lactamase family.</text>
</comment>
<dbReference type="GO" id="GO:0016787">
    <property type="term" value="F:hydrolase activity"/>
    <property type="evidence" value="ECO:0007669"/>
    <property type="project" value="UniProtKB-KW"/>
</dbReference>
<keyword evidence="2" id="KW-0378">Hydrolase</keyword>
<evidence type="ECO:0000313" key="4">
    <source>
        <dbReference type="EMBL" id="KAF2256036.1"/>
    </source>
</evidence>